<dbReference type="InterPro" id="IPR036291">
    <property type="entry name" value="NAD(P)-bd_dom_sf"/>
</dbReference>
<dbReference type="PRINTS" id="PR00081">
    <property type="entry name" value="GDHRDH"/>
</dbReference>
<feature type="domain" description="Ketoreductase" evidence="5">
    <location>
        <begin position="16"/>
        <end position="204"/>
    </location>
</feature>
<evidence type="ECO:0000256" key="1">
    <source>
        <dbReference type="ARBA" id="ARBA00006484"/>
    </source>
</evidence>
<dbReference type="GO" id="GO:0016491">
    <property type="term" value="F:oxidoreductase activity"/>
    <property type="evidence" value="ECO:0007669"/>
    <property type="project" value="UniProtKB-KW"/>
</dbReference>
<dbReference type="GO" id="GO:0016020">
    <property type="term" value="C:membrane"/>
    <property type="evidence" value="ECO:0007669"/>
    <property type="project" value="TreeGrafter"/>
</dbReference>
<protein>
    <submittedName>
        <fullName evidence="6">NAD(P)-dependent oxidoreductase</fullName>
    </submittedName>
</protein>
<dbReference type="Gene3D" id="3.40.50.720">
    <property type="entry name" value="NAD(P)-binding Rossmann-like Domain"/>
    <property type="match status" value="1"/>
</dbReference>
<dbReference type="CDD" id="cd05233">
    <property type="entry name" value="SDR_c"/>
    <property type="match status" value="1"/>
</dbReference>
<proteinExistence type="inferred from homology"/>
<dbReference type="Proteomes" id="UP000236379">
    <property type="component" value="Unassembled WGS sequence"/>
</dbReference>
<comment type="caution">
    <text evidence="6">The sequence shown here is derived from an EMBL/GenBank/DDBJ whole genome shotgun (WGS) entry which is preliminary data.</text>
</comment>
<dbReference type="FunFam" id="3.40.50.720:FF:000084">
    <property type="entry name" value="Short-chain dehydrogenase reductase"/>
    <property type="match status" value="1"/>
</dbReference>
<dbReference type="InterPro" id="IPR020904">
    <property type="entry name" value="Sc_DH/Rdtase_CS"/>
</dbReference>
<dbReference type="SUPFAM" id="SSF51735">
    <property type="entry name" value="NAD(P)-binding Rossmann-fold domains"/>
    <property type="match status" value="1"/>
</dbReference>
<name>A0A2K3UWV8_9DEIO</name>
<accession>A0A2K3UWV8</accession>
<dbReference type="AlphaFoldDB" id="A0A2K3UWV8"/>
<dbReference type="InterPro" id="IPR002347">
    <property type="entry name" value="SDR_fam"/>
</dbReference>
<comment type="similarity">
    <text evidence="1 3">Belongs to the short-chain dehydrogenases/reductases (SDR) family.</text>
</comment>
<evidence type="ECO:0000256" key="3">
    <source>
        <dbReference type="RuleBase" id="RU000363"/>
    </source>
</evidence>
<dbReference type="PROSITE" id="PS00061">
    <property type="entry name" value="ADH_SHORT"/>
    <property type="match status" value="1"/>
</dbReference>
<feature type="region of interest" description="Disordered" evidence="4">
    <location>
        <begin position="202"/>
        <end position="223"/>
    </location>
</feature>
<dbReference type="OrthoDB" id="9775296at2"/>
<keyword evidence="7" id="KW-1185">Reference proteome</keyword>
<keyword evidence="2" id="KW-0560">Oxidoreductase</keyword>
<evidence type="ECO:0000256" key="4">
    <source>
        <dbReference type="SAM" id="MobiDB-lite"/>
    </source>
</evidence>
<dbReference type="Pfam" id="PF00106">
    <property type="entry name" value="adh_short"/>
    <property type="match status" value="1"/>
</dbReference>
<dbReference type="EMBL" id="PPPD01000001">
    <property type="protein sequence ID" value="PNY81005.1"/>
    <property type="molecule type" value="Genomic_DNA"/>
</dbReference>
<dbReference type="PRINTS" id="PR00080">
    <property type="entry name" value="SDRFAMILY"/>
</dbReference>
<evidence type="ECO:0000313" key="7">
    <source>
        <dbReference type="Proteomes" id="UP000236379"/>
    </source>
</evidence>
<reference evidence="6 7" key="1">
    <citation type="submission" date="2018-01" db="EMBL/GenBank/DDBJ databases">
        <title>Deinococcus koreensis sp. nov., a radiation-resistant bacterium isolated from river water.</title>
        <authorList>
            <person name="Choi A."/>
        </authorList>
    </citation>
    <scope>NUCLEOTIDE SEQUENCE [LARGE SCALE GENOMIC DNA]</scope>
    <source>
        <strain evidence="6 7">SJW1-2</strain>
    </source>
</reference>
<dbReference type="SMART" id="SM00822">
    <property type="entry name" value="PKS_KR"/>
    <property type="match status" value="1"/>
</dbReference>
<organism evidence="6 7">
    <name type="scientific">Deinococcus koreensis</name>
    <dbReference type="NCBI Taxonomy" id="2054903"/>
    <lineage>
        <taxon>Bacteria</taxon>
        <taxon>Thermotogati</taxon>
        <taxon>Deinococcota</taxon>
        <taxon>Deinococci</taxon>
        <taxon>Deinococcales</taxon>
        <taxon>Deinococcaceae</taxon>
        <taxon>Deinococcus</taxon>
    </lineage>
</organism>
<sequence length="258" mass="26243">MTQTPYEVAPGTLSGKVALVTGASSGLGRAVALALAGAGADLILLARSESDLDAVAAEVRALGRRAHVAAVDLADAGALTGAAEAGMAELGGLDILINNAGTDVPGPVAQLSAEDWDRVLDVNLRAPFLLAKAAFGPMQRRGGGTIINVSSVAGKRGWANASAYCASKFALGGFTQSLAAEGKAHGIRASVVYPGGMATSWGQWSPDDRHGDDRKPQAPSDSLPPDRVAALLVWMCAAPSELVLNEVIVTPLNEGGWP</sequence>
<evidence type="ECO:0000259" key="5">
    <source>
        <dbReference type="SMART" id="SM00822"/>
    </source>
</evidence>
<dbReference type="RefSeq" id="WP_103311448.1">
    <property type="nucleotide sequence ID" value="NZ_PPPD01000001.1"/>
</dbReference>
<gene>
    <name evidence="6" type="ORF">CVO96_06110</name>
</gene>
<dbReference type="PANTHER" id="PTHR44196">
    <property type="entry name" value="DEHYDROGENASE/REDUCTASE SDR FAMILY MEMBER 7B"/>
    <property type="match status" value="1"/>
</dbReference>
<dbReference type="InterPro" id="IPR057326">
    <property type="entry name" value="KR_dom"/>
</dbReference>
<dbReference type="PANTHER" id="PTHR44196:SF1">
    <property type="entry name" value="DEHYDROGENASE_REDUCTASE SDR FAMILY MEMBER 7B"/>
    <property type="match status" value="1"/>
</dbReference>
<evidence type="ECO:0000256" key="2">
    <source>
        <dbReference type="ARBA" id="ARBA00023002"/>
    </source>
</evidence>
<evidence type="ECO:0000313" key="6">
    <source>
        <dbReference type="EMBL" id="PNY81005.1"/>
    </source>
</evidence>
<feature type="compositionally biased region" description="Basic and acidic residues" evidence="4">
    <location>
        <begin position="206"/>
        <end position="216"/>
    </location>
</feature>